<feature type="transmembrane region" description="Helical" evidence="6">
    <location>
        <begin position="114"/>
        <end position="133"/>
    </location>
</feature>
<evidence type="ECO:0000256" key="3">
    <source>
        <dbReference type="ARBA" id="ARBA00022692"/>
    </source>
</evidence>
<dbReference type="OrthoDB" id="551896at2759"/>
<evidence type="ECO:0000256" key="5">
    <source>
        <dbReference type="ARBA" id="ARBA00023136"/>
    </source>
</evidence>
<dbReference type="Proteomes" id="UP000426265">
    <property type="component" value="Unassembled WGS sequence"/>
</dbReference>
<keyword evidence="3 6" id="KW-0812">Transmembrane</keyword>
<dbReference type="Proteomes" id="UP000078284">
    <property type="component" value="Chromosome 1"/>
</dbReference>
<dbReference type="EMBL" id="LUHQ01000001">
    <property type="protein sequence ID" value="OAP18134.1"/>
    <property type="molecule type" value="Genomic_DNA"/>
</dbReference>
<reference evidence="11" key="1">
    <citation type="journal article" date="2016" name="Proc. Natl. Acad. Sci. U.S.A.">
        <title>Chromosome-level assembly of Arabidopsis thaliana Ler reveals the extent of translocation and inversion polymorphisms.</title>
        <authorList>
            <person name="Zapata L."/>
            <person name="Ding J."/>
            <person name="Willing E.M."/>
            <person name="Hartwig B."/>
            <person name="Bezdan D."/>
            <person name="Jiao W.B."/>
            <person name="Patel V."/>
            <person name="Velikkakam James G."/>
            <person name="Koornneef M."/>
            <person name="Ossowski S."/>
            <person name="Schneeberger K."/>
        </authorList>
    </citation>
    <scope>NUCLEOTIDE SEQUENCE [LARGE SCALE GENOMIC DNA]</scope>
    <source>
        <strain evidence="11">cv. Landsberg erecta</strain>
    </source>
</reference>
<keyword evidence="4 6" id="KW-1133">Transmembrane helix</keyword>
<feature type="transmembrane region" description="Helical" evidence="6">
    <location>
        <begin position="173"/>
        <end position="196"/>
    </location>
</feature>
<dbReference type="EMBL" id="LR881466">
    <property type="protein sequence ID" value="CAD5315039.1"/>
    <property type="molecule type" value="Genomic_DNA"/>
</dbReference>
<evidence type="ECO:0000313" key="9">
    <source>
        <dbReference type="EMBL" id="OAP18134.1"/>
    </source>
</evidence>
<feature type="transmembrane region" description="Helical" evidence="6">
    <location>
        <begin position="89"/>
        <end position="107"/>
    </location>
</feature>
<evidence type="ECO:0000256" key="4">
    <source>
        <dbReference type="ARBA" id="ARBA00022989"/>
    </source>
</evidence>
<protein>
    <submittedName>
        <fullName evidence="8">(thale cress) hypothetical protein</fullName>
    </submittedName>
</protein>
<feature type="transmembrane region" description="Helical" evidence="6">
    <location>
        <begin position="145"/>
        <end position="166"/>
    </location>
</feature>
<dbReference type="PANTHER" id="PTHR46285:SF13">
    <property type="entry name" value="OS02G0167775 PROTEIN"/>
    <property type="match status" value="1"/>
</dbReference>
<evidence type="ECO:0000313" key="14">
    <source>
        <dbReference type="Proteomes" id="UP000516314"/>
    </source>
</evidence>
<evidence type="ECO:0000256" key="6">
    <source>
        <dbReference type="SAM" id="Phobius"/>
    </source>
</evidence>
<evidence type="ECO:0000313" key="8">
    <source>
        <dbReference type="EMBL" id="CAD5315039.1"/>
    </source>
</evidence>
<organism evidence="9 11">
    <name type="scientific">Arabidopsis thaliana</name>
    <name type="common">Mouse-ear cress</name>
    <dbReference type="NCBI Taxonomy" id="3702"/>
    <lineage>
        <taxon>Eukaryota</taxon>
        <taxon>Viridiplantae</taxon>
        <taxon>Streptophyta</taxon>
        <taxon>Embryophyta</taxon>
        <taxon>Tracheophyta</taxon>
        <taxon>Spermatophyta</taxon>
        <taxon>Magnoliopsida</taxon>
        <taxon>eudicotyledons</taxon>
        <taxon>Gunneridae</taxon>
        <taxon>Pentapetalae</taxon>
        <taxon>rosids</taxon>
        <taxon>malvids</taxon>
        <taxon>Brassicales</taxon>
        <taxon>Brassicaceae</taxon>
        <taxon>Camelineae</taxon>
        <taxon>Arabidopsis</taxon>
    </lineage>
</organism>
<dbReference type="Pfam" id="PF04819">
    <property type="entry name" value="DUF716"/>
    <property type="match status" value="1"/>
</dbReference>
<reference evidence="9" key="2">
    <citation type="submission" date="2016-03" db="EMBL/GenBank/DDBJ databases">
        <title>Full-length assembly of Arabidopsis thaliana Ler reveals the complement of translocations and inversions.</title>
        <authorList>
            <person name="Zapata L."/>
            <person name="Schneeberger K."/>
            <person name="Ossowski S."/>
        </authorList>
    </citation>
    <scope>NUCLEOTIDE SEQUENCE [LARGE SCALE GENOMIC DNA]</scope>
    <source>
        <tissue evidence="9">Leaf</tissue>
    </source>
</reference>
<feature type="transmembrane region" description="Helical" evidence="6">
    <location>
        <begin position="12"/>
        <end position="30"/>
    </location>
</feature>
<feature type="transmembrane region" description="Helical" evidence="6">
    <location>
        <begin position="51"/>
        <end position="69"/>
    </location>
</feature>
<sequence>MGTFLGHFVPGLSLALLGLWHLFNTIRSYCLKGPEAFSAKFWFPFPKLKHLELILILFFSFLSITLLTLDFPNFNFSSLKPDNLEHASMFLHLIIFACFALFCELTLCSDLFSGLIGVLSASVFAQELFLLHFHSTDHSGLEGHYHFLLQLIAFVSFSSALASASFPKSFSAALFLPISVMFQGCWFLNMGFMLWVPEYVPRGCVSNMSTSTDNNRRSVYHSGAVACESPGAEIRAKALANLQFSWMLSAILIITCALCLKYSGKVVLPKIRSSLEYERLCRQGSDRSATVTVEAPASSDQQ</sequence>
<accession>A0A5S9WKC8</accession>
<dbReference type="GO" id="GO:0016020">
    <property type="term" value="C:membrane"/>
    <property type="evidence" value="ECO:0007669"/>
    <property type="project" value="UniProtKB-SubCell"/>
</dbReference>
<reference evidence="8 14" key="4">
    <citation type="submission" date="2020-09" db="EMBL/GenBank/DDBJ databases">
        <authorList>
            <person name="Ashkenazy H."/>
        </authorList>
    </citation>
    <scope>NUCLEOTIDE SEQUENCE [LARGE SCALE GENOMIC DNA]</scope>
    <source>
        <strain evidence="14">cv. Cdm-0</strain>
    </source>
</reference>
<keyword evidence="5 6" id="KW-0472">Membrane</keyword>
<evidence type="ECO:0000313" key="12">
    <source>
        <dbReference type="Proteomes" id="UP000426265"/>
    </source>
</evidence>
<dbReference type="ExpressionAtlas" id="A0A178WJ51">
    <property type="expression patterns" value="baseline and differential"/>
</dbReference>
<name>A0A178WJ51_ARATH</name>
<comment type="similarity">
    <text evidence="2">Belongs to the TMEM45 family.</text>
</comment>
<evidence type="ECO:0000256" key="1">
    <source>
        <dbReference type="ARBA" id="ARBA00004141"/>
    </source>
</evidence>
<proteinExistence type="inferred from homology"/>
<evidence type="ECO:0000313" key="7">
    <source>
        <dbReference type="EMBL" id="CAA0281599.1"/>
    </source>
</evidence>
<dbReference type="AlphaFoldDB" id="A0A178WJ51"/>
<evidence type="ECO:0000313" key="10">
    <source>
        <dbReference type="EMBL" id="VYS48584.1"/>
    </source>
</evidence>
<feature type="transmembrane region" description="Helical" evidence="6">
    <location>
        <begin position="244"/>
        <end position="263"/>
    </location>
</feature>
<dbReference type="Proteomes" id="UP000516314">
    <property type="component" value="Chromosome 1"/>
</dbReference>
<comment type="subcellular location">
    <subcellularLocation>
        <location evidence="1">Membrane</location>
        <topology evidence="1">Multi-pass membrane protein</topology>
    </subcellularLocation>
</comment>
<evidence type="ECO:0000256" key="2">
    <source>
        <dbReference type="ARBA" id="ARBA00006948"/>
    </source>
</evidence>
<gene>
    <name evidence="9" type="ordered locus">AXX17_At1g43620</name>
    <name evidence="10" type="ORF">AN1_LOCUS4065</name>
    <name evidence="8" type="ORF">AT9943_LOCUS3443</name>
    <name evidence="7" type="ORF">C24_LOCUS3946</name>
</gene>
<evidence type="ECO:0000313" key="13">
    <source>
        <dbReference type="Proteomes" id="UP000434276"/>
    </source>
</evidence>
<dbReference type="Proteomes" id="UP000434276">
    <property type="component" value="Unassembled WGS sequence"/>
</dbReference>
<evidence type="ECO:0000313" key="11">
    <source>
        <dbReference type="Proteomes" id="UP000078284"/>
    </source>
</evidence>
<dbReference type="InterPro" id="IPR006904">
    <property type="entry name" value="DUF716"/>
</dbReference>
<dbReference type="EMBL" id="CACSHJ010000087">
    <property type="protein sequence ID" value="CAA0281599.1"/>
    <property type="molecule type" value="Genomic_DNA"/>
</dbReference>
<reference evidence="10 12" key="3">
    <citation type="submission" date="2019-11" db="EMBL/GenBank/DDBJ databases">
        <authorList>
            <person name="Jiao W.-B."/>
            <person name="Schneeberger K."/>
        </authorList>
    </citation>
    <scope>NUCLEOTIDE SEQUENCE [LARGE SCALE GENOMIC DNA]</scope>
    <source>
        <strain evidence="12">cv. An-1</strain>
        <strain evidence="13">cv. C24</strain>
    </source>
</reference>
<dbReference type="PANTHER" id="PTHR46285">
    <property type="entry name" value="PROTEINASE INHIBITOR I4, SERPIN (DUF716)-RELATED"/>
    <property type="match status" value="1"/>
</dbReference>
<dbReference type="EMBL" id="CACRSJ010000104">
    <property type="protein sequence ID" value="VYS48584.1"/>
    <property type="molecule type" value="Genomic_DNA"/>
</dbReference>
<accession>A0A178WJ51</accession>